<keyword evidence="2" id="KW-1185">Reference proteome</keyword>
<protein>
    <submittedName>
        <fullName evidence="1">Uncharacterized protein</fullName>
    </submittedName>
</protein>
<organism evidence="1 2">
    <name type="scientific">Emericellopsis cladophorae</name>
    <dbReference type="NCBI Taxonomy" id="2686198"/>
    <lineage>
        <taxon>Eukaryota</taxon>
        <taxon>Fungi</taxon>
        <taxon>Dikarya</taxon>
        <taxon>Ascomycota</taxon>
        <taxon>Pezizomycotina</taxon>
        <taxon>Sordariomycetes</taxon>
        <taxon>Hypocreomycetidae</taxon>
        <taxon>Hypocreales</taxon>
        <taxon>Bionectriaceae</taxon>
        <taxon>Emericellopsis</taxon>
    </lineage>
</organism>
<proteinExistence type="predicted"/>
<evidence type="ECO:0000313" key="2">
    <source>
        <dbReference type="Proteomes" id="UP001055219"/>
    </source>
</evidence>
<comment type="caution">
    <text evidence="1">The sequence shown here is derived from an EMBL/GenBank/DDBJ whole genome shotgun (WGS) entry which is preliminary data.</text>
</comment>
<sequence length="156" mass="17323">MKLTFLLVSVSVLAGSHLVLSLVAGYLAWYYRKQWKRLQAQRSVDDENPYTLPAAKPFAGYRAMAPSAKKIAASTHDAEKTRRRLASPTEVLNKRSGSLLTWEEFILSAFEHPRTPPVPPMPVKSAERGVKRASWSLAAEIAKTGESSKQPQAMEN</sequence>
<dbReference type="GeneID" id="75831523"/>
<reference evidence="1" key="1">
    <citation type="journal article" date="2021" name="J Fungi (Basel)">
        <title>Genomic and Metabolomic Analyses of the Marine Fungus Emericellopsis cladophorae: Insights into Saltwater Adaptability Mechanisms and Its Biosynthetic Potential.</title>
        <authorList>
            <person name="Goncalves M.F.M."/>
            <person name="Hilario S."/>
            <person name="Van de Peer Y."/>
            <person name="Esteves A.C."/>
            <person name="Alves A."/>
        </authorList>
    </citation>
    <scope>NUCLEOTIDE SEQUENCE</scope>
    <source>
        <strain evidence="1">MUM 19.33</strain>
    </source>
</reference>
<accession>A0A9P9XVD2</accession>
<dbReference type="AlphaFoldDB" id="A0A9P9XVD2"/>
<dbReference type="RefSeq" id="XP_051359369.1">
    <property type="nucleotide sequence ID" value="XM_051509634.1"/>
</dbReference>
<evidence type="ECO:0000313" key="1">
    <source>
        <dbReference type="EMBL" id="KAI6778513.1"/>
    </source>
</evidence>
<dbReference type="Proteomes" id="UP001055219">
    <property type="component" value="Unassembled WGS sequence"/>
</dbReference>
<dbReference type="EMBL" id="JAGIXG020000066">
    <property type="protein sequence ID" value="KAI6778513.1"/>
    <property type="molecule type" value="Genomic_DNA"/>
</dbReference>
<name>A0A9P9XVD2_9HYPO</name>
<dbReference type="OrthoDB" id="10475054at2759"/>
<gene>
    <name evidence="1" type="ORF">J7T54_005037</name>
</gene>
<reference evidence="1" key="2">
    <citation type="submission" date="2022-07" db="EMBL/GenBank/DDBJ databases">
        <authorList>
            <person name="Goncalves M.F.M."/>
            <person name="Hilario S."/>
            <person name="Van De Peer Y."/>
            <person name="Esteves A.C."/>
            <person name="Alves A."/>
        </authorList>
    </citation>
    <scope>NUCLEOTIDE SEQUENCE</scope>
    <source>
        <strain evidence="1">MUM 19.33</strain>
    </source>
</reference>